<dbReference type="RefSeq" id="WP_169602518.1">
    <property type="nucleotide sequence ID" value="NZ_CP046565.1"/>
</dbReference>
<feature type="transmembrane region" description="Helical" evidence="2">
    <location>
        <begin position="84"/>
        <end position="102"/>
    </location>
</feature>
<evidence type="ECO:0000313" key="4">
    <source>
        <dbReference type="Proteomes" id="UP000503004"/>
    </source>
</evidence>
<gene>
    <name evidence="3" type="ORF">GNH96_04080</name>
</gene>
<reference evidence="4" key="1">
    <citation type="submission" date="2019-12" db="EMBL/GenBank/DDBJ databases">
        <authorList>
            <person name="Awala S.I."/>
            <person name="Rhee S.K."/>
        </authorList>
    </citation>
    <scope>NUCLEOTIDE SEQUENCE [LARGE SCALE GENOMIC DNA]</scope>
    <source>
        <strain evidence="4">IM1</strain>
    </source>
</reference>
<evidence type="ECO:0000256" key="2">
    <source>
        <dbReference type="SAM" id="Phobius"/>
    </source>
</evidence>
<feature type="transmembrane region" description="Helical" evidence="2">
    <location>
        <begin position="58"/>
        <end position="77"/>
    </location>
</feature>
<feature type="transmembrane region" description="Helical" evidence="2">
    <location>
        <begin position="6"/>
        <end position="22"/>
    </location>
</feature>
<dbReference type="Pfam" id="PF13646">
    <property type="entry name" value="HEAT_2"/>
    <property type="match status" value="1"/>
</dbReference>
<dbReference type="EMBL" id="CP046565">
    <property type="protein sequence ID" value="QJD29226.1"/>
    <property type="molecule type" value="Genomic_DNA"/>
</dbReference>
<proteinExistence type="predicted"/>
<organism evidence="3 4">
    <name type="scientific">Methylococcus geothermalis</name>
    <dbReference type="NCBI Taxonomy" id="2681310"/>
    <lineage>
        <taxon>Bacteria</taxon>
        <taxon>Pseudomonadati</taxon>
        <taxon>Pseudomonadota</taxon>
        <taxon>Gammaproteobacteria</taxon>
        <taxon>Methylococcales</taxon>
        <taxon>Methylococcaceae</taxon>
        <taxon>Methylococcus</taxon>
    </lineage>
</organism>
<accession>A0A858Q659</accession>
<dbReference type="Proteomes" id="UP000503004">
    <property type="component" value="Chromosome"/>
</dbReference>
<dbReference type="InterPro" id="IPR016024">
    <property type="entry name" value="ARM-type_fold"/>
</dbReference>
<dbReference type="AlphaFoldDB" id="A0A858Q659"/>
<evidence type="ECO:0000313" key="3">
    <source>
        <dbReference type="EMBL" id="QJD29226.1"/>
    </source>
</evidence>
<keyword evidence="2" id="KW-1133">Transmembrane helix</keyword>
<feature type="transmembrane region" description="Helical" evidence="2">
    <location>
        <begin position="749"/>
        <end position="770"/>
    </location>
</feature>
<dbReference type="Gene3D" id="1.25.10.10">
    <property type="entry name" value="Leucine-rich Repeat Variant"/>
    <property type="match status" value="1"/>
</dbReference>
<dbReference type="InterPro" id="IPR011989">
    <property type="entry name" value="ARM-like"/>
</dbReference>
<protein>
    <submittedName>
        <fullName evidence="3">HEAT repeat domain-containing protein</fullName>
    </submittedName>
</protein>
<keyword evidence="2" id="KW-0812">Transmembrane</keyword>
<keyword evidence="4" id="KW-1185">Reference proteome</keyword>
<evidence type="ECO:0000256" key="1">
    <source>
        <dbReference type="SAM" id="MobiDB-lite"/>
    </source>
</evidence>
<dbReference type="SUPFAM" id="SSF48371">
    <property type="entry name" value="ARM repeat"/>
    <property type="match status" value="1"/>
</dbReference>
<feature type="region of interest" description="Disordered" evidence="1">
    <location>
        <begin position="780"/>
        <end position="804"/>
    </location>
</feature>
<dbReference type="KEGG" id="metu:GNH96_04080"/>
<name>A0A858Q659_9GAMM</name>
<feature type="transmembrane region" description="Helical" evidence="2">
    <location>
        <begin position="34"/>
        <end position="52"/>
    </location>
</feature>
<sequence>MLMTAAAGFLAAILLNVFLYRLMHSRGNAIVRLYRTALLLLAGLGLVAQALGWELNPYLVMLCFTFGLAFLMLETLVSGFWGKIGYGSLTVAHLFLGGYLYTMTQVPYGDRPFSALSANQPKPLSDSDLREEWIAGLPILTPGTSPAAAASTLAGTRAAAAVKPAGHIKPGLSWNDVEPLMAHDSHVRDVLIALREKQERDLSEVLASLNQIAVSSTGMRRHAIVRDNVENLLRDGAISEARYHTILETWRLTDRDEEAFLSKQAEELFHVMLRLLEDGDVDETHKVELIDFMVDRFSSDVRLVKPLINLYEALDSEYPRQKRLNHEFLGLYLQKRNAILRGFERIGRPGLQPLLDYRKKTVSEIHYSQARLDRFLEDTFQQRVRPLYGTVEPIAVKDFLNREKYPPLGKLSGAAYEQDYLRHSLIRIGLENRVPAAGQPVMGLAMGDYGKIVQAFEEGLPDAVDAMVIDENPAVRGNLAWYLAERKDPYTLPLIFELMQDSHPEVRRLAAIAVGNFRILDMQSANDRKFTEIVRMLVNYRTNADTFARVFAIYALATVGDRQKALYVLDLIFNDGAALHSVMGQAAPAWKSEDEKAAVQSLVDILVETPEEPYVKTQALKVLLAMESQESIGILLHYLNHIYESTHSRPGLLRYVVPHMSLPQEAENVEDVIDYLAARYRANPERLQQPLKALRAYLGSAYGNHRSGEFFQFLKFLEEYDSREYEEYLKQTREHVLLMRMLEYVKSTYGFWLVFWPVSLLILMVTQYGFGLSPRFARADGGAASAKPNRRANPAADIRNRRQAPAAAVVPIKITSGKS</sequence>
<keyword evidence="2" id="KW-0472">Membrane</keyword>